<dbReference type="OrthoDB" id="1925334at2759"/>
<feature type="compositionally biased region" description="Basic and acidic residues" evidence="1">
    <location>
        <begin position="1137"/>
        <end position="1147"/>
    </location>
</feature>
<accession>A0A8T2P1L5</accession>
<feature type="compositionally biased region" description="Basic and acidic residues" evidence="1">
    <location>
        <begin position="1199"/>
        <end position="1208"/>
    </location>
</feature>
<feature type="compositionally biased region" description="Basic residues" evidence="1">
    <location>
        <begin position="663"/>
        <end position="674"/>
    </location>
</feature>
<feature type="compositionally biased region" description="Basic and acidic residues" evidence="1">
    <location>
        <begin position="993"/>
        <end position="1019"/>
    </location>
</feature>
<evidence type="ECO:0000313" key="2">
    <source>
        <dbReference type="EMBL" id="KAG9345600.1"/>
    </source>
</evidence>
<sequence>MVVPLLPPGSAIPLSHILLMPPSQTDITLPSTPTVYSLGSYPLPSTPVVPPERLQAQAPSQLDSVSSVTGQGMEQGDVGEFQRFEGNIPGFISYFLNTGGAAEKDSGLTSQECGGEGGAKKKPGKRPRKEEGDGGGEKTTDGNWEACTRTRSGNVGGTRERGILRAVLKKRGRGGGVIGSCSNIRAGPISRRQPVRIRIKRHLDQEDTLDGRAGISGGRASRRGCRPRRGTLTFCPPCERAPSYPPPTAPSLPQSSCPAPSLSLAPDFLHTLPLPPAPQPTGEDSIEQIEKLLEDVMTGLNFLPPQVVASEAESGHGNSCSNASLRDPGHDLTKPSSHVSDAAAMVTVTSSSMMTETASCFTSPIETQADPNGSLLEALLKVPLPPTHRSGPPYTAHCQRGEGRPRSGRRDERSLQGAGSHIQEEGKATRQHACAVIGSPALPFHNSATCETSIPGLPPSGAAGSMRIRAISPNMHLPSDPSREAAVPEVPQQIGGELNNILDHFLWTFENQSSLQGSGEVAVTDDMNTTTRLANEPSAMNGPGQHGSVLHRSGIQGCAGLNEPTHTGASQVSGKQSSAELNGTDSKCRHTTRQIMISGFPGGDKPRDSCCSPITGRGSGPGLEPVKENGLSGPTQGAAGVCRQKRSRPKRRGGSRKVWTKDRKQRIVTRRQNKEKKGVKGEEKDEKKNSSSQGRRSLKRGVDGLSQTQEDGTNGEVWHTRAKRLNSWEQNTDSLQKAELGGGRTMKGRPENGSHMGKRTSVCLVRLPGDCVNRTTRVCSAKPHEDCTGKQGFCLHKMEDFTYRTGPKSKSPAHHQWKTRNGGSHYMQEEERIVRVGEGKAAERPLKRGCVHPLDRRLKPREVPQVQQNEKGEWPLHQQRLREGGSEGEERRGLRSQRDISLLRRRKRRMDSEELTQAPSVKLRVVHAGKGGNAGEERGVEFGQEEPRARPHAGPESEPKLGDQCCDQSRRPVKGRVTGASPPMSSAFQKIGELLEHHQQSKSARESKNQQEGEAERVGDSQQEGEGEREGDSQQEGEGEREGDSQQEGEEEREGDSQQEGEEEREGDSQQKGDEEKDGDAEKDIGRGIFGGERKAEAGKGLVDSVTGMDRGMPEKEGAVDKTGSDKPEEQQEEQTVEGRVEDRVERDMDDESGNTSVSVDGGLHVTATVGRSVTLQSQNPLMASTINSDVIPNGEGAEGEKDREGVSKQRSVSAALCEESKLPLSSHSLIGQVLPPIQVSRWVTELSAGSFEQEDDDEEVEVDVMDSPCPTPLPLILLPGSWGEGLNPVTSSEDEDEEQYIDVIGEETD</sequence>
<proteinExistence type="predicted"/>
<evidence type="ECO:0000313" key="3">
    <source>
        <dbReference type="Proteomes" id="UP000824540"/>
    </source>
</evidence>
<feature type="region of interest" description="Disordered" evidence="1">
    <location>
        <begin position="105"/>
        <end position="157"/>
    </location>
</feature>
<feature type="compositionally biased region" description="Basic residues" evidence="1">
    <location>
        <begin position="643"/>
        <end position="655"/>
    </location>
</feature>
<feature type="compositionally biased region" description="Basic and acidic residues" evidence="1">
    <location>
        <begin position="1112"/>
        <end position="1130"/>
    </location>
</feature>
<feature type="region of interest" description="Disordered" evidence="1">
    <location>
        <begin position="310"/>
        <end position="338"/>
    </location>
</feature>
<feature type="region of interest" description="Disordered" evidence="1">
    <location>
        <begin position="921"/>
        <end position="1164"/>
    </location>
</feature>
<feature type="region of interest" description="Disordered" evidence="1">
    <location>
        <begin position="1185"/>
        <end position="1213"/>
    </location>
</feature>
<feature type="region of interest" description="Disordered" evidence="1">
    <location>
        <begin position="854"/>
        <end position="896"/>
    </location>
</feature>
<protein>
    <submittedName>
        <fullName evidence="2">Uncharacterized protein</fullName>
    </submittedName>
</protein>
<feature type="compositionally biased region" description="Acidic residues" evidence="1">
    <location>
        <begin position="1045"/>
        <end position="1066"/>
    </location>
</feature>
<dbReference type="EMBL" id="JAFBMS010000017">
    <property type="protein sequence ID" value="KAG9345600.1"/>
    <property type="molecule type" value="Genomic_DNA"/>
</dbReference>
<evidence type="ECO:0000256" key="1">
    <source>
        <dbReference type="SAM" id="MobiDB-lite"/>
    </source>
</evidence>
<comment type="caution">
    <text evidence="2">The sequence shown here is derived from an EMBL/GenBank/DDBJ whole genome shotgun (WGS) entry which is preliminary data.</text>
</comment>
<gene>
    <name evidence="2" type="ORF">JZ751_008744</name>
</gene>
<feature type="compositionally biased region" description="Basic and acidic residues" evidence="1">
    <location>
        <begin position="128"/>
        <end position="140"/>
    </location>
</feature>
<dbReference type="Proteomes" id="UP000824540">
    <property type="component" value="Unassembled WGS sequence"/>
</dbReference>
<reference evidence="2" key="1">
    <citation type="thesis" date="2021" institute="BYU ScholarsArchive" country="Provo, UT, USA">
        <title>Applications of and Algorithms for Genome Assembly and Genomic Analyses with an Emphasis on Marine Teleosts.</title>
        <authorList>
            <person name="Pickett B.D."/>
        </authorList>
    </citation>
    <scope>NUCLEOTIDE SEQUENCE</scope>
    <source>
        <strain evidence="2">HI-2016</strain>
    </source>
</reference>
<name>A0A8T2P1L5_9TELE</name>
<feature type="region of interest" description="Disordered" evidence="1">
    <location>
        <begin position="237"/>
        <end position="259"/>
    </location>
</feature>
<feature type="compositionally biased region" description="Basic and acidic residues" evidence="1">
    <location>
        <begin position="935"/>
        <end position="961"/>
    </location>
</feature>
<feature type="compositionally biased region" description="Basic and acidic residues" evidence="1">
    <location>
        <begin position="1067"/>
        <end position="1098"/>
    </location>
</feature>
<feature type="compositionally biased region" description="Basic and acidic residues" evidence="1">
    <location>
        <begin position="870"/>
        <end position="896"/>
    </location>
</feature>
<organism evidence="2 3">
    <name type="scientific">Albula glossodonta</name>
    <name type="common">roundjaw bonefish</name>
    <dbReference type="NCBI Taxonomy" id="121402"/>
    <lineage>
        <taxon>Eukaryota</taxon>
        <taxon>Metazoa</taxon>
        <taxon>Chordata</taxon>
        <taxon>Craniata</taxon>
        <taxon>Vertebrata</taxon>
        <taxon>Euteleostomi</taxon>
        <taxon>Actinopterygii</taxon>
        <taxon>Neopterygii</taxon>
        <taxon>Teleostei</taxon>
        <taxon>Albuliformes</taxon>
        <taxon>Albulidae</taxon>
        <taxon>Albula</taxon>
    </lineage>
</organism>
<feature type="region of interest" description="Disordered" evidence="1">
    <location>
        <begin position="383"/>
        <end position="427"/>
    </location>
</feature>
<feature type="compositionally biased region" description="Basic and acidic residues" evidence="1">
    <location>
        <begin position="399"/>
        <end position="414"/>
    </location>
</feature>
<feature type="region of interest" description="Disordered" evidence="1">
    <location>
        <begin position="538"/>
        <end position="757"/>
    </location>
</feature>
<feature type="compositionally biased region" description="Basic and acidic residues" evidence="1">
    <location>
        <begin position="675"/>
        <end position="689"/>
    </location>
</feature>
<feature type="compositionally biased region" description="Basic and acidic residues" evidence="1">
    <location>
        <begin position="1026"/>
        <end position="1044"/>
    </location>
</feature>
<keyword evidence="3" id="KW-1185">Reference proteome</keyword>
<feature type="compositionally biased region" description="Polar residues" evidence="1">
    <location>
        <begin position="564"/>
        <end position="585"/>
    </location>
</feature>